<accession>B6JY71</accession>
<dbReference type="Gene3D" id="1.10.8.60">
    <property type="match status" value="1"/>
</dbReference>
<dbReference type="InterPro" id="IPR015415">
    <property type="entry name" value="Spast_Vps4_C"/>
</dbReference>
<dbReference type="PANTHER" id="PTHR23074">
    <property type="entry name" value="AAA DOMAIN-CONTAINING"/>
    <property type="match status" value="1"/>
</dbReference>
<feature type="region of interest" description="Disordered" evidence="4">
    <location>
        <begin position="260"/>
        <end position="398"/>
    </location>
</feature>
<dbReference type="SUPFAM" id="SSF52540">
    <property type="entry name" value="P-loop containing nucleoside triphosphate hydrolases"/>
    <property type="match status" value="1"/>
</dbReference>
<dbReference type="PROSITE" id="PS00674">
    <property type="entry name" value="AAA"/>
    <property type="match status" value="1"/>
</dbReference>
<dbReference type="JaponicusDB" id="SJAG_01530">
    <property type="gene designation" value="spg4"/>
</dbReference>
<keyword evidence="8" id="KW-1185">Reference proteome</keyword>
<evidence type="ECO:0000256" key="2">
    <source>
        <dbReference type="ARBA" id="ARBA00022741"/>
    </source>
</evidence>
<organism evidence="6 8">
    <name type="scientific">Schizosaccharomyces japonicus (strain yFS275 / FY16936)</name>
    <name type="common">Fission yeast</name>
    <dbReference type="NCBI Taxonomy" id="402676"/>
    <lineage>
        <taxon>Eukaryota</taxon>
        <taxon>Fungi</taxon>
        <taxon>Dikarya</taxon>
        <taxon>Ascomycota</taxon>
        <taxon>Taphrinomycotina</taxon>
        <taxon>Schizosaccharomycetes</taxon>
        <taxon>Schizosaccharomycetales</taxon>
        <taxon>Schizosaccharomycetaceae</taxon>
        <taxon>Schizosaccharomyces</taxon>
    </lineage>
</organism>
<evidence type="ECO:0000256" key="4">
    <source>
        <dbReference type="SAM" id="MobiDB-lite"/>
    </source>
</evidence>
<evidence type="ECO:0000256" key="3">
    <source>
        <dbReference type="ARBA" id="ARBA00022840"/>
    </source>
</evidence>
<feature type="domain" description="AAA+ ATPase" evidence="5">
    <location>
        <begin position="470"/>
        <end position="614"/>
    </location>
</feature>
<dbReference type="PANTHER" id="PTHR23074:SF17">
    <property type="entry name" value="FIDGETIN-LIKE PROTEIN 1"/>
    <property type="match status" value="1"/>
</dbReference>
<dbReference type="Pfam" id="PF17862">
    <property type="entry name" value="AAA_lid_3"/>
    <property type="match status" value="1"/>
</dbReference>
<feature type="compositionally biased region" description="Polar residues" evidence="4">
    <location>
        <begin position="107"/>
        <end position="137"/>
    </location>
</feature>
<evidence type="ECO:0000313" key="8">
    <source>
        <dbReference type="Proteomes" id="UP000001744"/>
    </source>
</evidence>
<evidence type="ECO:0000256" key="1">
    <source>
        <dbReference type="ARBA" id="ARBA00006914"/>
    </source>
</evidence>
<dbReference type="GO" id="GO:0005524">
    <property type="term" value="F:ATP binding"/>
    <property type="evidence" value="ECO:0007669"/>
    <property type="project" value="UniProtKB-KW"/>
</dbReference>
<dbReference type="InterPro" id="IPR027417">
    <property type="entry name" value="P-loop_NTPase"/>
</dbReference>
<dbReference type="GO" id="GO:0005634">
    <property type="term" value="C:nucleus"/>
    <property type="evidence" value="ECO:0000318"/>
    <property type="project" value="GO_Central"/>
</dbReference>
<dbReference type="GeneID" id="7048715"/>
<dbReference type="Gene3D" id="3.40.50.300">
    <property type="entry name" value="P-loop containing nucleotide triphosphate hydrolases"/>
    <property type="match status" value="1"/>
</dbReference>
<feature type="compositionally biased region" description="Low complexity" evidence="4">
    <location>
        <begin position="165"/>
        <end position="185"/>
    </location>
</feature>
<dbReference type="InterPro" id="IPR041569">
    <property type="entry name" value="AAA_lid_3"/>
</dbReference>
<dbReference type="OrthoDB" id="10251136at2759"/>
<feature type="compositionally biased region" description="Polar residues" evidence="4">
    <location>
        <begin position="335"/>
        <end position="350"/>
    </location>
</feature>
<dbReference type="InterPro" id="IPR003959">
    <property type="entry name" value="ATPase_AAA_core"/>
</dbReference>
<dbReference type="RefSeq" id="XP_002172782.1">
    <property type="nucleotide sequence ID" value="XM_002172746.2"/>
</dbReference>
<evidence type="ECO:0000313" key="6">
    <source>
        <dbReference type="EMBL" id="EEB06489.1"/>
    </source>
</evidence>
<comment type="similarity">
    <text evidence="1">Belongs to the AAA ATPase family.</text>
</comment>
<proteinExistence type="inferred from homology"/>
<keyword evidence="3" id="KW-0067">ATP-binding</keyword>
<dbReference type="EMBL" id="KE651168">
    <property type="protein sequence ID" value="EEB06489.1"/>
    <property type="molecule type" value="Genomic_DNA"/>
</dbReference>
<dbReference type="InterPro" id="IPR003593">
    <property type="entry name" value="AAA+_ATPase"/>
</dbReference>
<dbReference type="FunFam" id="3.40.50.300:FF:000093">
    <property type="entry name" value="Fidgetin-like 1"/>
    <property type="match status" value="1"/>
</dbReference>
<dbReference type="VEuPathDB" id="FungiDB:SJAG_01530"/>
<dbReference type="InterPro" id="IPR003960">
    <property type="entry name" value="ATPase_AAA_CS"/>
</dbReference>
<sequence>MSLEDCFNRTQSYATVAISKEKNAEYLEALAMYKKAENLIKENPEFRQFHEFPDSVGDVDRYFVEALECMLEGLSSRVDFLNAEIIQQKLAHQRLEEEHQAAKSRESVSTSIQPNSQRPLSQDSARSRYLHSSSAADTSHRTYTRSSPSSPSPEGLTLTSRGYVPRTTLRPRSSSSSENRSLRPTFNSTKHGHSSKEKPAALYSSRTLAPERPQRSNAGQAALLAWNAIANSFPTTAPSTPTMSSPTKRLQEPVRVVRQPPHTIAKPSFASKTLATPQRNQNNRSPSPNFIRSSPVVKQTFTRKLTGNWLPPDPDLSQIKPRSPEKSMHKPKTPPQYTSEPSQNVWTPVSVSHPPPPRRPPPVKIDIPLTADADSEPTKEQPVKQFPVDGESEQEFPNANPTLSRQLRALKECPDIDQELGMTILREIVVEGDEVHWDDIAGLEDAKSSLKETVVYPFLRPDLFQGLREPARGMLLFGPPGTGKTMLARAVATESKSTFFSISASSLTSKFLGESEKLVRALFTLAKKLSPSIIFVDEIDSLLSARSSDGNEHETSRRIKTEFLIQWSSLASSTARSSDNKSRVLVLAATNLPWCIDEAARRRFVRRTYIPLPERETRKLHLLKLLRSQKHCLTDEEVEAIVDATHNYSGSDLMALAKDAAMGPLRSLGEDLLVTRMEFIRPIDYTDFTNSLKLIRPSVNAEGLQRFQQWNEEFGAKG</sequence>
<reference evidence="6 8" key="1">
    <citation type="journal article" date="2011" name="Science">
        <title>Comparative functional genomics of the fission yeasts.</title>
        <authorList>
            <person name="Rhind N."/>
            <person name="Chen Z."/>
            <person name="Yassour M."/>
            <person name="Thompson D.A."/>
            <person name="Haas B.J."/>
            <person name="Habib N."/>
            <person name="Wapinski I."/>
            <person name="Roy S."/>
            <person name="Lin M.F."/>
            <person name="Heiman D.I."/>
            <person name="Young S.K."/>
            <person name="Furuya K."/>
            <person name="Guo Y."/>
            <person name="Pidoux A."/>
            <person name="Chen H.M."/>
            <person name="Robbertse B."/>
            <person name="Goldberg J.M."/>
            <person name="Aoki K."/>
            <person name="Bayne E.H."/>
            <person name="Berlin A.M."/>
            <person name="Desjardins C.A."/>
            <person name="Dobbs E."/>
            <person name="Dukaj L."/>
            <person name="Fan L."/>
            <person name="FitzGerald M.G."/>
            <person name="French C."/>
            <person name="Gujja S."/>
            <person name="Hansen K."/>
            <person name="Keifenheim D."/>
            <person name="Levin J.Z."/>
            <person name="Mosher R.A."/>
            <person name="Mueller C.A."/>
            <person name="Pfiffner J."/>
            <person name="Priest M."/>
            <person name="Russ C."/>
            <person name="Smialowska A."/>
            <person name="Swoboda P."/>
            <person name="Sykes S.M."/>
            <person name="Vaughn M."/>
            <person name="Vengrova S."/>
            <person name="Yoder R."/>
            <person name="Zeng Q."/>
            <person name="Allshire R."/>
            <person name="Baulcombe D."/>
            <person name="Birren B.W."/>
            <person name="Brown W."/>
            <person name="Ekwall K."/>
            <person name="Kellis M."/>
            <person name="Leatherwood J."/>
            <person name="Levin H."/>
            <person name="Margalit H."/>
            <person name="Martienssen R."/>
            <person name="Nieduszynski C.A."/>
            <person name="Spatafora J.W."/>
            <person name="Friedman N."/>
            <person name="Dalgaard J.Z."/>
            <person name="Baumann P."/>
            <person name="Niki H."/>
            <person name="Regev A."/>
            <person name="Nusbaum C."/>
        </authorList>
    </citation>
    <scope>NUCLEOTIDE SEQUENCE [LARGE SCALE GENOMIC DNA]</scope>
    <source>
        <strain evidence="8">yFS275 / FY16936</strain>
    </source>
</reference>
<dbReference type="InterPro" id="IPR050304">
    <property type="entry name" value="MT-severing_AAA_ATPase"/>
</dbReference>
<name>B6JY71_SCHJY</name>
<feature type="compositionally biased region" description="Polar residues" evidence="4">
    <location>
        <begin position="270"/>
        <end position="305"/>
    </location>
</feature>
<dbReference type="STRING" id="402676.B6JY71"/>
<keyword evidence="2" id="KW-0547">Nucleotide-binding</keyword>
<dbReference type="GO" id="GO:0016887">
    <property type="term" value="F:ATP hydrolysis activity"/>
    <property type="evidence" value="ECO:0000318"/>
    <property type="project" value="GO_Central"/>
</dbReference>
<feature type="region of interest" description="Disordered" evidence="4">
    <location>
        <begin position="97"/>
        <end position="217"/>
    </location>
</feature>
<evidence type="ECO:0000259" key="5">
    <source>
        <dbReference type="SMART" id="SM00382"/>
    </source>
</evidence>
<dbReference type="GO" id="GO:0008568">
    <property type="term" value="F:microtubule severing ATPase activity"/>
    <property type="evidence" value="ECO:0000318"/>
    <property type="project" value="GO_Central"/>
</dbReference>
<dbReference type="GO" id="GO:0051013">
    <property type="term" value="P:microtubule severing"/>
    <property type="evidence" value="ECO:0000318"/>
    <property type="project" value="GO_Central"/>
</dbReference>
<dbReference type="SMART" id="SM00382">
    <property type="entry name" value="AAA"/>
    <property type="match status" value="1"/>
</dbReference>
<dbReference type="Pfam" id="PF09336">
    <property type="entry name" value="Vps4_C"/>
    <property type="match status" value="1"/>
</dbReference>
<protein>
    <recommendedName>
        <fullName evidence="5">AAA+ ATPase domain-containing protein</fullName>
    </recommendedName>
</protein>
<dbReference type="HOGENOM" id="CLU_000688_15_3_1"/>
<dbReference type="Pfam" id="PF00004">
    <property type="entry name" value="AAA"/>
    <property type="match status" value="1"/>
</dbReference>
<gene>
    <name evidence="7" type="primary">spg4</name>
    <name evidence="6" type="ORF">SJAG_01530</name>
</gene>
<dbReference type="FunFam" id="1.10.8.60:FF:000022">
    <property type="entry name" value="Fidgetin like 1"/>
    <property type="match status" value="1"/>
</dbReference>
<dbReference type="AlphaFoldDB" id="B6JY71"/>
<dbReference type="eggNOG" id="KOG0740">
    <property type="taxonomic scope" value="Eukaryota"/>
</dbReference>
<dbReference type="GO" id="GO:0005737">
    <property type="term" value="C:cytoplasm"/>
    <property type="evidence" value="ECO:0000318"/>
    <property type="project" value="GO_Central"/>
</dbReference>
<evidence type="ECO:0000313" key="7">
    <source>
        <dbReference type="JaponicusDB" id="SJAG_01530"/>
    </source>
</evidence>
<feature type="compositionally biased region" description="Pro residues" evidence="4">
    <location>
        <begin position="353"/>
        <end position="363"/>
    </location>
</feature>
<dbReference type="Proteomes" id="UP000001744">
    <property type="component" value="Unassembled WGS sequence"/>
</dbReference>
<dbReference type="CDD" id="cd19509">
    <property type="entry name" value="RecA-like_VPS4-like"/>
    <property type="match status" value="1"/>
</dbReference>
<feature type="compositionally biased region" description="Basic and acidic residues" evidence="4">
    <location>
        <begin position="97"/>
        <end position="106"/>
    </location>
</feature>